<accession>A0A2T7DX39</accession>
<evidence type="ECO:0000313" key="3">
    <source>
        <dbReference type="Proteomes" id="UP000244336"/>
    </source>
</evidence>
<name>A0A2T7DX39_9POAL</name>
<protein>
    <submittedName>
        <fullName evidence="2">Uncharacterized protein</fullName>
    </submittedName>
</protein>
<dbReference type="Proteomes" id="UP000244336">
    <property type="component" value="Chromosome 4"/>
</dbReference>
<reference evidence="2 3" key="1">
    <citation type="submission" date="2018-04" db="EMBL/GenBank/DDBJ databases">
        <title>WGS assembly of Panicum hallii var. hallii HAL2.</title>
        <authorList>
            <person name="Lovell J."/>
            <person name="Jenkins J."/>
            <person name="Lowry D."/>
            <person name="Mamidi S."/>
            <person name="Sreedasyam A."/>
            <person name="Weng X."/>
            <person name="Barry K."/>
            <person name="Bonette J."/>
            <person name="Campitelli B."/>
            <person name="Daum C."/>
            <person name="Gordon S."/>
            <person name="Gould B."/>
            <person name="Lipzen A."/>
            <person name="MacQueen A."/>
            <person name="Palacio-Mejia J."/>
            <person name="Plott C."/>
            <person name="Shakirov E."/>
            <person name="Shu S."/>
            <person name="Yoshinaga Y."/>
            <person name="Zane M."/>
            <person name="Rokhsar D."/>
            <person name="Grimwood J."/>
            <person name="Schmutz J."/>
            <person name="Juenger T."/>
        </authorList>
    </citation>
    <scope>NUCLEOTIDE SEQUENCE [LARGE SCALE GENOMIC DNA]</scope>
    <source>
        <strain evidence="3">cv. HAL2</strain>
    </source>
</reference>
<feature type="compositionally biased region" description="Pro residues" evidence="1">
    <location>
        <begin position="83"/>
        <end position="94"/>
    </location>
</feature>
<sequence>MMFFLFCHPIAYIPLQATSLKTVAPTLQLAFSLELMALDNNSPVQLPPSSVSNSPATPAITPPATPGSSVPPATPGAGGDPPAVQPVTPPAVPDPDPDSENRHDPNAYLHDP</sequence>
<dbReference type="EMBL" id="CM009752">
    <property type="protein sequence ID" value="PUZ60141.1"/>
    <property type="molecule type" value="Genomic_DNA"/>
</dbReference>
<dbReference type="Gramene" id="PUZ60141">
    <property type="protein sequence ID" value="PUZ60141"/>
    <property type="gene ID" value="GQ55_4G100300"/>
</dbReference>
<gene>
    <name evidence="2" type="ORF">GQ55_4G100300</name>
</gene>
<feature type="compositionally biased region" description="Basic and acidic residues" evidence="1">
    <location>
        <begin position="99"/>
        <end position="112"/>
    </location>
</feature>
<feature type="region of interest" description="Disordered" evidence="1">
    <location>
        <begin position="40"/>
        <end position="112"/>
    </location>
</feature>
<evidence type="ECO:0000313" key="2">
    <source>
        <dbReference type="EMBL" id="PUZ60141.1"/>
    </source>
</evidence>
<proteinExistence type="predicted"/>
<feature type="compositionally biased region" description="Polar residues" evidence="1">
    <location>
        <begin position="40"/>
        <end position="54"/>
    </location>
</feature>
<keyword evidence="3" id="KW-1185">Reference proteome</keyword>
<organism evidence="2 3">
    <name type="scientific">Panicum hallii var. hallii</name>
    <dbReference type="NCBI Taxonomy" id="1504633"/>
    <lineage>
        <taxon>Eukaryota</taxon>
        <taxon>Viridiplantae</taxon>
        <taxon>Streptophyta</taxon>
        <taxon>Embryophyta</taxon>
        <taxon>Tracheophyta</taxon>
        <taxon>Spermatophyta</taxon>
        <taxon>Magnoliopsida</taxon>
        <taxon>Liliopsida</taxon>
        <taxon>Poales</taxon>
        <taxon>Poaceae</taxon>
        <taxon>PACMAD clade</taxon>
        <taxon>Panicoideae</taxon>
        <taxon>Panicodae</taxon>
        <taxon>Paniceae</taxon>
        <taxon>Panicinae</taxon>
        <taxon>Panicum</taxon>
        <taxon>Panicum sect. Panicum</taxon>
    </lineage>
</organism>
<dbReference type="AlphaFoldDB" id="A0A2T7DX39"/>
<evidence type="ECO:0000256" key="1">
    <source>
        <dbReference type="SAM" id="MobiDB-lite"/>
    </source>
</evidence>